<dbReference type="OrthoDB" id="9986111at2"/>
<comment type="caution">
    <text evidence="2">The sequence shown here is derived from an EMBL/GenBank/DDBJ whole genome shotgun (WGS) entry which is preliminary data.</text>
</comment>
<feature type="region of interest" description="Disordered" evidence="1">
    <location>
        <begin position="292"/>
        <end position="323"/>
    </location>
</feature>
<evidence type="ECO:0000313" key="3">
    <source>
        <dbReference type="Proteomes" id="UP000325255"/>
    </source>
</evidence>
<protein>
    <submittedName>
        <fullName evidence="2">Uncharacterized protein</fullName>
    </submittedName>
</protein>
<gene>
    <name evidence="2" type="ORF">F1189_03680</name>
</gene>
<organism evidence="2 3">
    <name type="scientific">Rhodovastum atsumiense</name>
    <dbReference type="NCBI Taxonomy" id="504468"/>
    <lineage>
        <taxon>Bacteria</taxon>
        <taxon>Pseudomonadati</taxon>
        <taxon>Pseudomonadota</taxon>
        <taxon>Alphaproteobacteria</taxon>
        <taxon>Acetobacterales</taxon>
        <taxon>Acetobacteraceae</taxon>
        <taxon>Rhodovastum</taxon>
    </lineage>
</organism>
<proteinExistence type="predicted"/>
<name>A0A5M6J2N8_9PROT</name>
<dbReference type="AlphaFoldDB" id="A0A5M6J2N8"/>
<dbReference type="RefSeq" id="WP_150039269.1">
    <property type="nucleotide sequence ID" value="NZ_OW485601.1"/>
</dbReference>
<accession>A0A5M6J2N8</accession>
<keyword evidence="3" id="KW-1185">Reference proteome</keyword>
<evidence type="ECO:0000256" key="1">
    <source>
        <dbReference type="SAM" id="MobiDB-lite"/>
    </source>
</evidence>
<sequence>MQKHHNVQPEDRPITLPWEIQPLAYGTTRPSPWSPVEVAGLDGARLRALRESPFARNLLGGDRFARFWFCDMRRLSLFLILMRESPWLRGEWGCFAMATLASRSKMSIARIYQVLCLGKGTGDFLCHRDSRDGRMILLEPSPAAQQAFEALIAQFFSALSLFLHRIDPLPRLTPEERREAYVDSIDTLHALLGRAALDDRQMGSTSFLVAMLDLWLHSPVPAPDFVRREASRLRVTQATMRNVLHRAERAGLIERSLRMLRLTPAAEQQTAAVVASIMSELSALHARTEARLRHASPADDATATGPARRSAANRLDEPVASVA</sequence>
<reference evidence="2 3" key="1">
    <citation type="submission" date="2019-09" db="EMBL/GenBank/DDBJ databases">
        <title>Genome sequence of Rhodovastum atsumiense, a diverse member of the Acetobacteraceae family of non-sulfur purple photosynthetic bacteria.</title>
        <authorList>
            <person name="Meyer T."/>
            <person name="Kyndt J."/>
        </authorList>
    </citation>
    <scope>NUCLEOTIDE SEQUENCE [LARGE SCALE GENOMIC DNA]</scope>
    <source>
        <strain evidence="2 3">DSM 21279</strain>
    </source>
</reference>
<dbReference type="Proteomes" id="UP000325255">
    <property type="component" value="Unassembled WGS sequence"/>
</dbReference>
<evidence type="ECO:0000313" key="2">
    <source>
        <dbReference type="EMBL" id="KAA5613885.1"/>
    </source>
</evidence>
<dbReference type="EMBL" id="VWPK01000004">
    <property type="protein sequence ID" value="KAA5613885.1"/>
    <property type="molecule type" value="Genomic_DNA"/>
</dbReference>